<keyword evidence="8" id="KW-1185">Reference proteome</keyword>
<keyword evidence="2 5" id="KW-0479">Metal-binding</keyword>
<dbReference type="GO" id="GO:0006572">
    <property type="term" value="P:L-tyrosine catabolic process"/>
    <property type="evidence" value="ECO:0007669"/>
    <property type="project" value="TreeGrafter"/>
</dbReference>
<feature type="binding site" evidence="5">
    <location>
        <position position="295"/>
    </location>
    <ligand>
        <name>Fe cation</name>
        <dbReference type="ChEBI" id="CHEBI:24875"/>
    </ligand>
</feature>
<dbReference type="PROSITE" id="PS51819">
    <property type="entry name" value="VOC"/>
    <property type="match status" value="2"/>
</dbReference>
<dbReference type="InterPro" id="IPR029068">
    <property type="entry name" value="Glyas_Bleomycin-R_OHBP_Dase"/>
</dbReference>
<comment type="caution">
    <text evidence="7">The sequence shown here is derived from an EMBL/GenBank/DDBJ whole genome shotgun (WGS) entry which is preliminary data.</text>
</comment>
<accession>A0A6G4AWM0</accession>
<dbReference type="Gene3D" id="3.10.180.10">
    <property type="entry name" value="2,3-Dihydroxybiphenyl 1,2-Dioxygenase, domain 1"/>
    <property type="match status" value="2"/>
</dbReference>
<dbReference type="Pfam" id="PF00903">
    <property type="entry name" value="Glyoxalase"/>
    <property type="match status" value="1"/>
</dbReference>
<protein>
    <submittedName>
        <fullName evidence="7">4-hydroxyphenylpyruvate dioxygenase</fullName>
    </submittedName>
</protein>
<evidence type="ECO:0000256" key="1">
    <source>
        <dbReference type="ARBA" id="ARBA00005877"/>
    </source>
</evidence>
<comment type="cofactor">
    <cofactor evidence="5">
        <name>Fe cation</name>
        <dbReference type="ChEBI" id="CHEBI:24875"/>
    </cofactor>
    <text evidence="5">Binds 1 Fe cation per subunit.</text>
</comment>
<dbReference type="InterPro" id="IPR041736">
    <property type="entry name" value="4OHPhenylPyrv_dOase_N"/>
</dbReference>
<dbReference type="Proteomes" id="UP000476310">
    <property type="component" value="Unassembled WGS sequence"/>
</dbReference>
<dbReference type="GO" id="GO:0003868">
    <property type="term" value="F:4-hydroxyphenylpyruvate dioxygenase activity"/>
    <property type="evidence" value="ECO:0007669"/>
    <property type="project" value="InterPro"/>
</dbReference>
<gene>
    <name evidence="7" type="ORF">G4H13_44205</name>
</gene>
<dbReference type="InterPro" id="IPR037523">
    <property type="entry name" value="VOC_core"/>
</dbReference>
<dbReference type="PIRSF" id="PIRSF009283">
    <property type="entry name" value="HPP_dOase"/>
    <property type="match status" value="1"/>
</dbReference>
<comment type="similarity">
    <text evidence="1">Belongs to the 4HPPD family.</text>
</comment>
<keyword evidence="7" id="KW-0560">Oxidoreductase</keyword>
<feature type="binding site" evidence="5">
    <location>
        <position position="215"/>
    </location>
    <ligand>
        <name>Fe cation</name>
        <dbReference type="ChEBI" id="CHEBI:24875"/>
    </ligand>
</feature>
<dbReference type="InterPro" id="IPR005956">
    <property type="entry name" value="4OHPhenylPyrv_dOase"/>
</dbReference>
<dbReference type="InterPro" id="IPR004360">
    <property type="entry name" value="Glyas_Fos-R_dOase_dom"/>
</dbReference>
<feature type="binding site" evidence="5">
    <location>
        <position position="374"/>
    </location>
    <ligand>
        <name>Fe cation</name>
        <dbReference type="ChEBI" id="CHEBI:24875"/>
    </ligand>
</feature>
<evidence type="ECO:0000256" key="3">
    <source>
        <dbReference type="ARBA" id="ARBA00022737"/>
    </source>
</evidence>
<dbReference type="EMBL" id="JAAIKT010000105">
    <property type="protein sequence ID" value="NEW77154.1"/>
    <property type="molecule type" value="Genomic_DNA"/>
</dbReference>
<dbReference type="InterPro" id="IPR041735">
    <property type="entry name" value="4OHPhenylPyrv_dOase_C"/>
</dbReference>
<sequence>MRNSPKAAEPLADLAIDYVELYVENLDSSAFQWVDRYAFTIVGSGGSADHRSLALRHGRITLVLTQATSDRHPASAYVLSHGDGVADIALRTADVRAAFEAAVANGAVVHRRPARHTGVGPSVTAAVHGFGDVVHTLVERAPDTGPGLPAGFVPMDGEERPDGLGAEAGLAEVGLAGAGPTEMSPTEMSPAEVSPAEVSPAEVGPAGVGLLDIDHIAVCLGTGGLGPAVAYYQQALGFRDVFAEHIVVGAQAMHSKVVQSPSGTVTLTLIEPDDTALPGQIDEFLKSHQGSGVQHLAFSSHDAVGSVRALSDLGVTFLSTPDAYYDLLGERIDLSPRRLADLRATGVLADEDHDGQLFQIFTASTHPRHTLFYEVIERQGAQTFGSANIKALYEAVELERTGQRDFRR</sequence>
<organism evidence="7 8">
    <name type="scientific">Streptomyces rhizosphaericus</name>
    <dbReference type="NCBI Taxonomy" id="114699"/>
    <lineage>
        <taxon>Bacteria</taxon>
        <taxon>Bacillati</taxon>
        <taxon>Actinomycetota</taxon>
        <taxon>Actinomycetes</taxon>
        <taxon>Kitasatosporales</taxon>
        <taxon>Streptomycetaceae</taxon>
        <taxon>Streptomyces</taxon>
        <taxon>Streptomyces violaceusniger group</taxon>
    </lineage>
</organism>
<dbReference type="AlphaFoldDB" id="A0A6G4AWM0"/>
<dbReference type="GO" id="GO:0046872">
    <property type="term" value="F:metal ion binding"/>
    <property type="evidence" value="ECO:0007669"/>
    <property type="project" value="UniProtKB-KW"/>
</dbReference>
<name>A0A6G4AWM0_9ACTN</name>
<dbReference type="RefSeq" id="WP_164436425.1">
    <property type="nucleotide sequence ID" value="NZ_JAAIKT010000105.1"/>
</dbReference>
<dbReference type="SUPFAM" id="SSF54593">
    <property type="entry name" value="Glyoxalase/Bleomycin resistance protein/Dihydroxybiphenyl dioxygenase"/>
    <property type="match status" value="1"/>
</dbReference>
<proteinExistence type="inferred from homology"/>
<dbReference type="PANTHER" id="PTHR11959:SF1">
    <property type="entry name" value="4-HYDROXYPHENYLPYRUVATE DIOXYGENASE"/>
    <property type="match status" value="1"/>
</dbReference>
<keyword evidence="7" id="KW-0223">Dioxygenase</keyword>
<keyword evidence="3" id="KW-0677">Repeat</keyword>
<feature type="domain" description="VOC" evidence="6">
    <location>
        <begin position="212"/>
        <end position="363"/>
    </location>
</feature>
<dbReference type="CDD" id="cd07250">
    <property type="entry name" value="HPPD_C_like"/>
    <property type="match status" value="1"/>
</dbReference>
<dbReference type="CDD" id="cd08342">
    <property type="entry name" value="HPPD_N_like"/>
    <property type="match status" value="1"/>
</dbReference>
<evidence type="ECO:0000259" key="6">
    <source>
        <dbReference type="PROSITE" id="PS51819"/>
    </source>
</evidence>
<reference evidence="7" key="1">
    <citation type="submission" date="2020-02" db="EMBL/GenBank/DDBJ databases">
        <title>A new Streptomyces sp. for controlling soil-borne diseases.</title>
        <authorList>
            <person name="Li X."/>
            <person name="Tian Y."/>
            <person name="Gao K."/>
        </authorList>
    </citation>
    <scope>NUCLEOTIDE SEQUENCE [LARGE SCALE GENOMIC DNA]</scope>
    <source>
        <strain evidence="7">0250</strain>
    </source>
</reference>
<keyword evidence="4 5" id="KW-0408">Iron</keyword>
<feature type="domain" description="VOC" evidence="6">
    <location>
        <begin position="15"/>
        <end position="140"/>
    </location>
</feature>
<evidence type="ECO:0000256" key="2">
    <source>
        <dbReference type="ARBA" id="ARBA00022723"/>
    </source>
</evidence>
<evidence type="ECO:0000313" key="8">
    <source>
        <dbReference type="Proteomes" id="UP000476310"/>
    </source>
</evidence>
<evidence type="ECO:0000256" key="5">
    <source>
        <dbReference type="PIRSR" id="PIRSR009283-1"/>
    </source>
</evidence>
<evidence type="ECO:0000256" key="4">
    <source>
        <dbReference type="ARBA" id="ARBA00023004"/>
    </source>
</evidence>
<dbReference type="PANTHER" id="PTHR11959">
    <property type="entry name" value="4-HYDROXYPHENYLPYRUVATE DIOXYGENASE"/>
    <property type="match status" value="1"/>
</dbReference>
<evidence type="ECO:0000313" key="7">
    <source>
        <dbReference type="EMBL" id="NEW77154.1"/>
    </source>
</evidence>